<sequence length="57" mass="6537">MNISEVINQYIDSIKELRKKLNVNAELSFVEFNTQSIILDFLKDLDVNSITHACGHD</sequence>
<dbReference type="EMBL" id="BHYK01000013">
    <property type="protein sequence ID" value="GCD10897.1"/>
    <property type="molecule type" value="Genomic_DNA"/>
</dbReference>
<dbReference type="RefSeq" id="WP_185732700.1">
    <property type="nucleotide sequence ID" value="NZ_BHYK01000013.1"/>
</dbReference>
<organism evidence="1 2">
    <name type="scientific">Clostridium tagluense</name>
    <dbReference type="NCBI Taxonomy" id="360422"/>
    <lineage>
        <taxon>Bacteria</taxon>
        <taxon>Bacillati</taxon>
        <taxon>Bacillota</taxon>
        <taxon>Clostridia</taxon>
        <taxon>Eubacteriales</taxon>
        <taxon>Clostridiaceae</taxon>
        <taxon>Clostridium</taxon>
    </lineage>
</organism>
<gene>
    <name evidence="1" type="ORF">Ctaglu_25200</name>
</gene>
<comment type="caution">
    <text evidence="1">The sequence shown here is derived from an EMBL/GenBank/DDBJ whole genome shotgun (WGS) entry which is preliminary data.</text>
</comment>
<keyword evidence="2" id="KW-1185">Reference proteome</keyword>
<protein>
    <submittedName>
        <fullName evidence="1">Uncharacterized protein</fullName>
    </submittedName>
</protein>
<dbReference type="Proteomes" id="UP000287872">
    <property type="component" value="Unassembled WGS sequence"/>
</dbReference>
<reference evidence="1 2" key="1">
    <citation type="submission" date="2018-11" db="EMBL/GenBank/DDBJ databases">
        <title>Genome sequencing and assembly of Clostridium tagluense strain A121.</title>
        <authorList>
            <person name="Murakami T."/>
            <person name="Segawa T."/>
            <person name="Shcherbakova V.A."/>
            <person name="Mori H."/>
            <person name="Yoshimura Y."/>
        </authorList>
    </citation>
    <scope>NUCLEOTIDE SEQUENCE [LARGE SCALE GENOMIC DNA]</scope>
    <source>
        <strain evidence="1 2">A121</strain>
    </source>
</reference>
<evidence type="ECO:0000313" key="1">
    <source>
        <dbReference type="EMBL" id="GCD10897.1"/>
    </source>
</evidence>
<evidence type="ECO:0000313" key="2">
    <source>
        <dbReference type="Proteomes" id="UP000287872"/>
    </source>
</evidence>
<dbReference type="AlphaFoldDB" id="A0A401UMZ3"/>
<dbReference type="SUPFAM" id="SSF53187">
    <property type="entry name" value="Zn-dependent exopeptidases"/>
    <property type="match status" value="1"/>
</dbReference>
<name>A0A401UMZ3_9CLOT</name>
<dbReference type="Gene3D" id="3.40.630.10">
    <property type="entry name" value="Zn peptidases"/>
    <property type="match status" value="1"/>
</dbReference>
<proteinExistence type="predicted"/>
<accession>A0A401UMZ3</accession>